<protein>
    <recommendedName>
        <fullName evidence="2">Response regulatory domain-containing protein</fullName>
    </recommendedName>
</protein>
<organism evidence="1">
    <name type="scientific">marine metagenome</name>
    <dbReference type="NCBI Taxonomy" id="408172"/>
    <lineage>
        <taxon>unclassified sequences</taxon>
        <taxon>metagenomes</taxon>
        <taxon>ecological metagenomes</taxon>
    </lineage>
</organism>
<gene>
    <name evidence="1" type="ORF">METZ01_LOCUS173991</name>
</gene>
<proteinExistence type="predicted"/>
<sequence>MSDIYLYTNDVELGTKLTDRLLQIEHSIRFLDSLITSFNKNSIVLVDLDDAESTPEVIQGLRLNHPELRLIGFMTRIQKQRRDEYRRSGCEMIYLRSTLIKNPESILFENDPK</sequence>
<name>A0A382C6W2_9ZZZZ</name>
<accession>A0A382C6W2</accession>
<reference evidence="1" key="1">
    <citation type="submission" date="2018-05" db="EMBL/GenBank/DDBJ databases">
        <authorList>
            <person name="Lanie J.A."/>
            <person name="Ng W.-L."/>
            <person name="Kazmierczak K.M."/>
            <person name="Andrzejewski T.M."/>
            <person name="Davidsen T.M."/>
            <person name="Wayne K.J."/>
            <person name="Tettelin H."/>
            <person name="Glass J.I."/>
            <person name="Rusch D."/>
            <person name="Podicherti R."/>
            <person name="Tsui H.-C.T."/>
            <person name="Winkler M.E."/>
        </authorList>
    </citation>
    <scope>NUCLEOTIDE SEQUENCE</scope>
</reference>
<evidence type="ECO:0000313" key="1">
    <source>
        <dbReference type="EMBL" id="SVB21137.1"/>
    </source>
</evidence>
<dbReference type="AlphaFoldDB" id="A0A382C6W2"/>
<evidence type="ECO:0008006" key="2">
    <source>
        <dbReference type="Google" id="ProtNLM"/>
    </source>
</evidence>
<dbReference type="EMBL" id="UINC01032833">
    <property type="protein sequence ID" value="SVB21137.1"/>
    <property type="molecule type" value="Genomic_DNA"/>
</dbReference>